<name>A0A8J3B400_9BACI</name>
<feature type="transmembrane region" description="Helical" evidence="1">
    <location>
        <begin position="6"/>
        <end position="27"/>
    </location>
</feature>
<gene>
    <name evidence="2" type="ORF">GCM10007043_03030</name>
</gene>
<evidence type="ECO:0000313" key="3">
    <source>
        <dbReference type="Proteomes" id="UP000637720"/>
    </source>
</evidence>
<evidence type="ECO:0000313" key="2">
    <source>
        <dbReference type="EMBL" id="GGJ92760.1"/>
    </source>
</evidence>
<proteinExistence type="predicted"/>
<dbReference type="Proteomes" id="UP000637720">
    <property type="component" value="Unassembled WGS sequence"/>
</dbReference>
<reference evidence="2" key="1">
    <citation type="journal article" date="2014" name="Int. J. Syst. Evol. Microbiol.">
        <title>Complete genome sequence of Corynebacterium casei LMG S-19264T (=DSM 44701T), isolated from a smear-ripened cheese.</title>
        <authorList>
            <consortium name="US DOE Joint Genome Institute (JGI-PGF)"/>
            <person name="Walter F."/>
            <person name="Albersmeier A."/>
            <person name="Kalinowski J."/>
            <person name="Ruckert C."/>
        </authorList>
    </citation>
    <scope>NUCLEOTIDE SEQUENCE</scope>
    <source>
        <strain evidence="2">JCM 14719</strain>
    </source>
</reference>
<comment type="caution">
    <text evidence="2">The sequence shown here is derived from an EMBL/GenBank/DDBJ whole genome shotgun (WGS) entry which is preliminary data.</text>
</comment>
<dbReference type="AlphaFoldDB" id="A0A8J3B400"/>
<accession>A0A8J3B400</accession>
<keyword evidence="1" id="KW-0812">Transmembrane</keyword>
<keyword evidence="1" id="KW-1133">Transmembrane helix</keyword>
<dbReference type="EMBL" id="BMOF01000003">
    <property type="protein sequence ID" value="GGJ92760.1"/>
    <property type="molecule type" value="Genomic_DNA"/>
</dbReference>
<keyword evidence="1" id="KW-0472">Membrane</keyword>
<reference evidence="2" key="2">
    <citation type="submission" date="2020-09" db="EMBL/GenBank/DDBJ databases">
        <authorList>
            <person name="Sun Q."/>
            <person name="Ohkuma M."/>
        </authorList>
    </citation>
    <scope>NUCLEOTIDE SEQUENCE</scope>
    <source>
        <strain evidence="2">JCM 14719</strain>
    </source>
</reference>
<protein>
    <recommendedName>
        <fullName evidence="4">DUF4330 domain-containing protein</fullName>
    </recommendedName>
</protein>
<sequence>MSNRKWKFTFIDAIIVVFVVVLAVLFAKKLMMAQRLTFQDTELEIVLRAEQQYPFVLKHIRVGDLVYQKGSLSPIGQVVRVSVKPATAIATNLHTGELTERIVPDRYNVYLTLTTNGIVSLNGNVIVDNNVLFVNKYLVVHTHRVYLPTRVISIEDKG</sequence>
<evidence type="ECO:0008006" key="4">
    <source>
        <dbReference type="Google" id="ProtNLM"/>
    </source>
</evidence>
<organism evidence="2 3">
    <name type="scientific">Calditerricola satsumensis</name>
    <dbReference type="NCBI Taxonomy" id="373054"/>
    <lineage>
        <taxon>Bacteria</taxon>
        <taxon>Bacillati</taxon>
        <taxon>Bacillota</taxon>
        <taxon>Bacilli</taxon>
        <taxon>Bacillales</taxon>
        <taxon>Bacillaceae</taxon>
        <taxon>Calditerricola</taxon>
    </lineage>
</organism>
<evidence type="ECO:0000256" key="1">
    <source>
        <dbReference type="SAM" id="Phobius"/>
    </source>
</evidence>
<keyword evidence="3" id="KW-1185">Reference proteome</keyword>
<dbReference type="RefSeq" id="WP_054668865.1">
    <property type="nucleotide sequence ID" value="NZ_BMOF01000003.1"/>
</dbReference>